<dbReference type="Pfam" id="PF00364">
    <property type="entry name" value="Biotin_lipoyl"/>
    <property type="match status" value="1"/>
</dbReference>
<dbReference type="PROSITE" id="PS50968">
    <property type="entry name" value="BIOTINYL_LIPOYL"/>
    <property type="match status" value="1"/>
</dbReference>
<keyword evidence="2 3" id="KW-0092">Biotin</keyword>
<dbReference type="SUPFAM" id="SSF51230">
    <property type="entry name" value="Single hybrid motif"/>
    <property type="match status" value="1"/>
</dbReference>
<dbReference type="PANTHER" id="PTHR45266">
    <property type="entry name" value="OXALOACETATE DECARBOXYLASE ALPHA CHAIN"/>
    <property type="match status" value="1"/>
</dbReference>
<reference evidence="5" key="1">
    <citation type="submission" date="2020-08" db="EMBL/GenBank/DDBJ databases">
        <title>Genome public.</title>
        <authorList>
            <person name="Liu C."/>
            <person name="Sun Q."/>
        </authorList>
    </citation>
    <scope>NUCLEOTIDE SEQUENCE</scope>
    <source>
        <strain evidence="5">NSJ-31</strain>
    </source>
</reference>
<keyword evidence="3" id="KW-0275">Fatty acid biosynthesis</keyword>
<organism evidence="5 6">
    <name type="scientific">Ligaoa zhengdingensis</name>
    <dbReference type="NCBI Taxonomy" id="2763658"/>
    <lineage>
        <taxon>Bacteria</taxon>
        <taxon>Bacillati</taxon>
        <taxon>Bacillota</taxon>
        <taxon>Clostridia</taxon>
        <taxon>Eubacteriales</taxon>
        <taxon>Oscillospiraceae</taxon>
        <taxon>Ligaoa</taxon>
    </lineage>
</organism>
<evidence type="ECO:0000256" key="2">
    <source>
        <dbReference type="ARBA" id="ARBA00023267"/>
    </source>
</evidence>
<dbReference type="InterPro" id="IPR011053">
    <property type="entry name" value="Single_hybrid_motif"/>
</dbReference>
<dbReference type="GO" id="GO:0003989">
    <property type="term" value="F:acetyl-CoA carboxylase activity"/>
    <property type="evidence" value="ECO:0007669"/>
    <property type="project" value="InterPro"/>
</dbReference>
<dbReference type="InterPro" id="IPR000089">
    <property type="entry name" value="Biotin_lipoyl"/>
</dbReference>
<evidence type="ECO:0000256" key="3">
    <source>
        <dbReference type="RuleBase" id="RU364072"/>
    </source>
</evidence>
<dbReference type="PANTHER" id="PTHR45266:SF3">
    <property type="entry name" value="OXALOACETATE DECARBOXYLASE ALPHA CHAIN"/>
    <property type="match status" value="1"/>
</dbReference>
<dbReference type="PRINTS" id="PR01071">
    <property type="entry name" value="ACOABIOTINCC"/>
</dbReference>
<dbReference type="Gene3D" id="2.40.50.100">
    <property type="match status" value="1"/>
</dbReference>
<keyword evidence="6" id="KW-1185">Reference proteome</keyword>
<evidence type="ECO:0000259" key="4">
    <source>
        <dbReference type="PROSITE" id="PS50968"/>
    </source>
</evidence>
<gene>
    <name evidence="5" type="primary">accB</name>
    <name evidence="5" type="ORF">H8711_04520</name>
</gene>
<dbReference type="NCBIfam" id="TIGR00531">
    <property type="entry name" value="BCCP"/>
    <property type="match status" value="1"/>
</dbReference>
<sequence>MELMERASQLGVSVEIADQDFQVKIDGKREPALAAAPPAAPAPANIQATVVNTAVEQPVPQPTGTVVKAPIVGTYYSSPAPDKPPFVSVGQAVKKGDVLFIIESMKLMNEVQSDCDGVVREIIANNGQAVEYGQPILILE</sequence>
<accession>A0A926I3B9</accession>
<dbReference type="GO" id="GO:0009317">
    <property type="term" value="C:acetyl-CoA carboxylase complex"/>
    <property type="evidence" value="ECO:0007669"/>
    <property type="project" value="InterPro"/>
</dbReference>
<dbReference type="InterPro" id="IPR001249">
    <property type="entry name" value="AcCoA_biotinCC"/>
</dbReference>
<evidence type="ECO:0000313" key="6">
    <source>
        <dbReference type="Proteomes" id="UP000653127"/>
    </source>
</evidence>
<dbReference type="CDD" id="cd06850">
    <property type="entry name" value="biotinyl_domain"/>
    <property type="match status" value="1"/>
</dbReference>
<dbReference type="InterPro" id="IPR050709">
    <property type="entry name" value="Biotin_Carboxyl_Carrier/Decarb"/>
</dbReference>
<dbReference type="GO" id="GO:0006633">
    <property type="term" value="P:fatty acid biosynthetic process"/>
    <property type="evidence" value="ECO:0007669"/>
    <property type="project" value="UniProtKB-KW"/>
</dbReference>
<comment type="pathway">
    <text evidence="3">Lipid metabolism; fatty acid biosynthesis.</text>
</comment>
<evidence type="ECO:0000256" key="1">
    <source>
        <dbReference type="ARBA" id="ARBA00017562"/>
    </source>
</evidence>
<keyword evidence="3" id="KW-0276">Fatty acid metabolism</keyword>
<keyword evidence="3" id="KW-0444">Lipid biosynthesis</keyword>
<protein>
    <recommendedName>
        <fullName evidence="1 3">Biotin carboxyl carrier protein of acetyl-CoA carboxylase</fullName>
    </recommendedName>
</protein>
<name>A0A926I3B9_9FIRM</name>
<evidence type="ECO:0000313" key="5">
    <source>
        <dbReference type="EMBL" id="MBC8546199.1"/>
    </source>
</evidence>
<comment type="function">
    <text evidence="3">This protein is a component of the acetyl coenzyme A carboxylase complex; first, biotin carboxylase catalyzes the carboxylation of the carrier protein and then the transcarboxylase transfers the carboxyl group to form malonyl-CoA.</text>
</comment>
<proteinExistence type="predicted"/>
<comment type="caution">
    <text evidence="5">The sequence shown here is derived from an EMBL/GenBank/DDBJ whole genome shotgun (WGS) entry which is preliminary data.</text>
</comment>
<dbReference type="EMBL" id="JACRST010000004">
    <property type="protein sequence ID" value="MBC8546199.1"/>
    <property type="molecule type" value="Genomic_DNA"/>
</dbReference>
<keyword evidence="3" id="KW-0443">Lipid metabolism</keyword>
<dbReference type="Proteomes" id="UP000653127">
    <property type="component" value="Unassembled WGS sequence"/>
</dbReference>
<feature type="domain" description="Lipoyl-binding" evidence="4">
    <location>
        <begin position="64"/>
        <end position="140"/>
    </location>
</feature>
<dbReference type="AlphaFoldDB" id="A0A926I3B9"/>